<dbReference type="STRING" id="1603886.GCA_001895165_01329"/>
<dbReference type="PROSITE" id="PS50935">
    <property type="entry name" value="SSB"/>
    <property type="match status" value="1"/>
</dbReference>
<dbReference type="InterPro" id="IPR000424">
    <property type="entry name" value="Primosome_PriB/ssb"/>
</dbReference>
<gene>
    <name evidence="4" type="ORF">BLEM_0624</name>
</gene>
<dbReference type="GO" id="GO:0003697">
    <property type="term" value="F:single-stranded DNA binding"/>
    <property type="evidence" value="ECO:0007669"/>
    <property type="project" value="InterPro"/>
</dbReference>
<dbReference type="Proteomes" id="UP000216352">
    <property type="component" value="Unassembled WGS sequence"/>
</dbReference>
<dbReference type="EMBL" id="MWWX01000004">
    <property type="protein sequence ID" value="OZG62707.1"/>
    <property type="molecule type" value="Genomic_DNA"/>
</dbReference>
<evidence type="ECO:0000256" key="2">
    <source>
        <dbReference type="PROSITE-ProRule" id="PRU00252"/>
    </source>
</evidence>
<organism evidence="4 5">
    <name type="scientific">Bifidobacterium lemurum</name>
    <dbReference type="NCBI Taxonomy" id="1603886"/>
    <lineage>
        <taxon>Bacteria</taxon>
        <taxon>Bacillati</taxon>
        <taxon>Actinomycetota</taxon>
        <taxon>Actinomycetes</taxon>
        <taxon>Bifidobacteriales</taxon>
        <taxon>Bifidobacteriaceae</taxon>
        <taxon>Bifidobacterium</taxon>
    </lineage>
</organism>
<dbReference type="RefSeq" id="WP_072725800.1">
    <property type="nucleotide sequence ID" value="NZ_BDIS01000017.1"/>
</dbReference>
<keyword evidence="1 2" id="KW-0238">DNA-binding</keyword>
<dbReference type="InterPro" id="IPR011344">
    <property type="entry name" value="ssDNA-bd"/>
</dbReference>
<reference evidence="4 5" key="1">
    <citation type="journal article" date="2017" name="BMC Genomics">
        <title>Comparative genomic and phylogenomic analyses of the Bifidobacteriaceae family.</title>
        <authorList>
            <person name="Lugli G.A."/>
            <person name="Milani C."/>
            <person name="Turroni F."/>
            <person name="Duranti S."/>
            <person name="Mancabelli L."/>
            <person name="Mangifesta M."/>
            <person name="Ferrario C."/>
            <person name="Modesto M."/>
            <person name="Mattarelli P."/>
            <person name="Jiri K."/>
            <person name="van Sinderen D."/>
            <person name="Ventura M."/>
        </authorList>
    </citation>
    <scope>NUCLEOTIDE SEQUENCE [LARGE SCALE GENOMIC DNA]</scope>
    <source>
        <strain evidence="4 5">DSM 28807</strain>
    </source>
</reference>
<evidence type="ECO:0000313" key="4">
    <source>
        <dbReference type="EMBL" id="OZG62707.1"/>
    </source>
</evidence>
<protein>
    <recommendedName>
        <fullName evidence="3">Single-stranded DNA-binding protein</fullName>
    </recommendedName>
</protein>
<keyword evidence="5" id="KW-1185">Reference proteome</keyword>
<dbReference type="AlphaFoldDB" id="A0A261FU57"/>
<dbReference type="NCBIfam" id="TIGR00621">
    <property type="entry name" value="ssb"/>
    <property type="match status" value="1"/>
</dbReference>
<dbReference type="GO" id="GO:0006260">
    <property type="term" value="P:DNA replication"/>
    <property type="evidence" value="ECO:0007669"/>
    <property type="project" value="InterPro"/>
</dbReference>
<sequence length="206" mass="22023">MAQKQGSITISGNLGADPVMFGKDPNQQACSFRVGFAPSYYSQSSGEWKTRDTTWVAVRAFRKLGMNAFQSLRKGNPVVVTGTLRTERWSKDGVDHITPVIEATNIGHDLNFGTTIFRRVVNPQNGQDMQGGASQEPGVPAYPAAGIDPFAQNPMRKEPVGMVDLAVVPDGPSDAAAGNPSEMQTVGQYADGFAQSPEIGEGEAEF</sequence>
<dbReference type="Pfam" id="PF00436">
    <property type="entry name" value="SSB"/>
    <property type="match status" value="1"/>
</dbReference>
<dbReference type="OrthoDB" id="4427276at2"/>
<accession>A0A261FU57</accession>
<proteinExistence type="predicted"/>
<evidence type="ECO:0000256" key="1">
    <source>
        <dbReference type="ARBA" id="ARBA00023125"/>
    </source>
</evidence>
<dbReference type="CDD" id="cd04496">
    <property type="entry name" value="SSB_OBF"/>
    <property type="match status" value="1"/>
</dbReference>
<evidence type="ECO:0000313" key="5">
    <source>
        <dbReference type="Proteomes" id="UP000216352"/>
    </source>
</evidence>
<evidence type="ECO:0000256" key="3">
    <source>
        <dbReference type="RuleBase" id="RU000524"/>
    </source>
</evidence>
<dbReference type="InterPro" id="IPR012340">
    <property type="entry name" value="NA-bd_OB-fold"/>
</dbReference>
<comment type="caution">
    <text evidence="4">The sequence shown here is derived from an EMBL/GenBank/DDBJ whole genome shotgun (WGS) entry which is preliminary data.</text>
</comment>
<dbReference type="Gene3D" id="2.40.50.140">
    <property type="entry name" value="Nucleic acid-binding proteins"/>
    <property type="match status" value="1"/>
</dbReference>
<dbReference type="SUPFAM" id="SSF50249">
    <property type="entry name" value="Nucleic acid-binding proteins"/>
    <property type="match status" value="1"/>
</dbReference>
<name>A0A261FU57_9BIFI</name>